<dbReference type="Proteomes" id="UP000238095">
    <property type="component" value="Chromosome 1"/>
</dbReference>
<accession>A0A2K4WP91</accession>
<organism evidence="1 2">
    <name type="scientific">Pseudomonas syringae</name>
    <dbReference type="NCBI Taxonomy" id="317"/>
    <lineage>
        <taxon>Bacteria</taxon>
        <taxon>Pseudomonadati</taxon>
        <taxon>Pseudomonadota</taxon>
        <taxon>Gammaproteobacteria</taxon>
        <taxon>Pseudomonadales</taxon>
        <taxon>Pseudomonadaceae</taxon>
        <taxon>Pseudomonas</taxon>
    </lineage>
</organism>
<dbReference type="AlphaFoldDB" id="A0A2K4WP91"/>
<proteinExistence type="predicted"/>
<sequence length="84" mass="9288">MALNPYAVKTLVLTSGERLPVLIALATGAPLFEPSVYVLSEIRATNRASNTIDQVLRSIMVLQLFLDSSGIDIEQRIRQSRVFV</sequence>
<reference evidence="1 2" key="1">
    <citation type="submission" date="2017-11" db="EMBL/GenBank/DDBJ databases">
        <authorList>
            <person name="Han C.G."/>
        </authorList>
    </citation>
    <scope>NUCLEOTIDE SEQUENCE [LARGE SCALE GENOMIC DNA]</scope>
    <source>
        <strain evidence="1">CFBP3840</strain>
    </source>
</reference>
<gene>
    <name evidence="1" type="ORF">CFBP3840_00655</name>
</gene>
<protein>
    <submittedName>
        <fullName evidence="1">Uncharacterized protein</fullName>
    </submittedName>
</protein>
<evidence type="ECO:0000313" key="1">
    <source>
        <dbReference type="EMBL" id="SOS37721.1"/>
    </source>
</evidence>
<dbReference type="RefSeq" id="WP_231994923.1">
    <property type="nucleotide sequence ID" value="NZ_LT963409.1"/>
</dbReference>
<name>A0A2K4WP91_PSESX</name>
<evidence type="ECO:0000313" key="2">
    <source>
        <dbReference type="Proteomes" id="UP000238095"/>
    </source>
</evidence>
<dbReference type="EMBL" id="LT963409">
    <property type="protein sequence ID" value="SOS37721.1"/>
    <property type="molecule type" value="Genomic_DNA"/>
</dbReference>